<organism evidence="2 3">
    <name type="scientific">Trema orientale</name>
    <name type="common">Charcoal tree</name>
    <name type="synonym">Celtis orientalis</name>
    <dbReference type="NCBI Taxonomy" id="63057"/>
    <lineage>
        <taxon>Eukaryota</taxon>
        <taxon>Viridiplantae</taxon>
        <taxon>Streptophyta</taxon>
        <taxon>Embryophyta</taxon>
        <taxon>Tracheophyta</taxon>
        <taxon>Spermatophyta</taxon>
        <taxon>Magnoliopsida</taxon>
        <taxon>eudicotyledons</taxon>
        <taxon>Gunneridae</taxon>
        <taxon>Pentapetalae</taxon>
        <taxon>rosids</taxon>
        <taxon>fabids</taxon>
        <taxon>Rosales</taxon>
        <taxon>Cannabaceae</taxon>
        <taxon>Trema</taxon>
    </lineage>
</organism>
<keyword evidence="1" id="KW-0812">Transmembrane</keyword>
<comment type="caution">
    <text evidence="2">The sequence shown here is derived from an EMBL/GenBank/DDBJ whole genome shotgun (WGS) entry which is preliminary data.</text>
</comment>
<keyword evidence="1" id="KW-1133">Transmembrane helix</keyword>
<proteinExistence type="predicted"/>
<keyword evidence="3" id="KW-1185">Reference proteome</keyword>
<dbReference type="AlphaFoldDB" id="A0A2P5AW22"/>
<dbReference type="EMBL" id="JXTC01000680">
    <property type="protein sequence ID" value="PON40744.1"/>
    <property type="molecule type" value="Genomic_DNA"/>
</dbReference>
<gene>
    <name evidence="2" type="ORF">TorRG33x02_339700</name>
</gene>
<protein>
    <submittedName>
        <fullName evidence="2">Uncharacterized protein</fullName>
    </submittedName>
</protein>
<evidence type="ECO:0000256" key="1">
    <source>
        <dbReference type="SAM" id="Phobius"/>
    </source>
</evidence>
<reference evidence="3" key="1">
    <citation type="submission" date="2016-06" db="EMBL/GenBank/DDBJ databases">
        <title>Parallel loss of symbiosis genes in relatives of nitrogen-fixing non-legume Parasponia.</title>
        <authorList>
            <person name="Van Velzen R."/>
            <person name="Holmer R."/>
            <person name="Bu F."/>
            <person name="Rutten L."/>
            <person name="Van Zeijl A."/>
            <person name="Liu W."/>
            <person name="Santuari L."/>
            <person name="Cao Q."/>
            <person name="Sharma T."/>
            <person name="Shen D."/>
            <person name="Roswanjaya Y."/>
            <person name="Wardhani T."/>
            <person name="Kalhor M.S."/>
            <person name="Jansen J."/>
            <person name="Van den Hoogen J."/>
            <person name="Gungor B."/>
            <person name="Hartog M."/>
            <person name="Hontelez J."/>
            <person name="Verver J."/>
            <person name="Yang W.-C."/>
            <person name="Schijlen E."/>
            <person name="Repin R."/>
            <person name="Schilthuizen M."/>
            <person name="Schranz E."/>
            <person name="Heidstra R."/>
            <person name="Miyata K."/>
            <person name="Fedorova E."/>
            <person name="Kohlen W."/>
            <person name="Bisseling T."/>
            <person name="Smit S."/>
            <person name="Geurts R."/>
        </authorList>
    </citation>
    <scope>NUCLEOTIDE SEQUENCE [LARGE SCALE GENOMIC DNA]</scope>
    <source>
        <strain evidence="3">cv. RG33-2</strain>
    </source>
</reference>
<accession>A0A2P5AW22</accession>
<evidence type="ECO:0000313" key="2">
    <source>
        <dbReference type="EMBL" id="PON40744.1"/>
    </source>
</evidence>
<keyword evidence="1" id="KW-0472">Membrane</keyword>
<dbReference type="InParanoid" id="A0A2P5AW22"/>
<dbReference type="Proteomes" id="UP000237000">
    <property type="component" value="Unassembled WGS sequence"/>
</dbReference>
<feature type="transmembrane region" description="Helical" evidence="1">
    <location>
        <begin position="12"/>
        <end position="34"/>
    </location>
</feature>
<sequence length="80" mass="8941">MELRKDFICLKLFIGADGCEGVFHIMSFGAFIAIDSHRKPLMPDVVVDERNGSQILRSQSSAIILRNCSSNFMPNDVKPL</sequence>
<evidence type="ECO:0000313" key="3">
    <source>
        <dbReference type="Proteomes" id="UP000237000"/>
    </source>
</evidence>
<name>A0A2P5AW22_TREOI</name>